<protein>
    <recommendedName>
        <fullName evidence="3">DUF4352 domain-containing protein</fullName>
    </recommendedName>
</protein>
<dbReference type="AlphaFoldDB" id="A0A3M9LYG5"/>
<comment type="caution">
    <text evidence="1">The sequence shown here is derived from an EMBL/GenBank/DDBJ whole genome shotgun (WGS) entry which is preliminary data.</text>
</comment>
<keyword evidence="2" id="KW-1185">Reference proteome</keyword>
<accession>A0A3M9LYG5</accession>
<name>A0A3M9LYG5_9MICO</name>
<dbReference type="EMBL" id="RJJQ01000023">
    <property type="protein sequence ID" value="RNI18321.1"/>
    <property type="molecule type" value="Genomic_DNA"/>
</dbReference>
<proteinExistence type="predicted"/>
<organism evidence="1 2">
    <name type="scientific">Flexivirga caeni</name>
    <dbReference type="NCBI Taxonomy" id="2294115"/>
    <lineage>
        <taxon>Bacteria</taxon>
        <taxon>Bacillati</taxon>
        <taxon>Actinomycetota</taxon>
        <taxon>Actinomycetes</taxon>
        <taxon>Micrococcales</taxon>
        <taxon>Dermacoccaceae</taxon>
        <taxon>Flexivirga</taxon>
    </lineage>
</organism>
<evidence type="ECO:0008006" key="3">
    <source>
        <dbReference type="Google" id="ProtNLM"/>
    </source>
</evidence>
<gene>
    <name evidence="1" type="ORF">EFY87_18160</name>
</gene>
<evidence type="ECO:0000313" key="2">
    <source>
        <dbReference type="Proteomes" id="UP000271678"/>
    </source>
</evidence>
<dbReference type="RefSeq" id="WP_123272897.1">
    <property type="nucleotide sequence ID" value="NZ_RJJQ01000023.1"/>
</dbReference>
<dbReference type="Proteomes" id="UP000271678">
    <property type="component" value="Unassembled WGS sequence"/>
</dbReference>
<sequence length="130" mass="13963">MINGDSSGKFKLAVKSMVKAPASAYAAANLNKSNGTLYYVNFDVTNLGGSKYGFHPTSVNMFELRPVFGASQKGRTGGAPLQDMPGCKAGSYTNMSVGQTASACYFYQITGPAPTQVMWYDFTTKIVWSK</sequence>
<reference evidence="1 2" key="1">
    <citation type="submission" date="2018-11" db="EMBL/GenBank/DDBJ databases">
        <title>Draft genome of Simplicispira Flexivirga sp. BO-16.</title>
        <authorList>
            <person name="Im W.T."/>
        </authorList>
    </citation>
    <scope>NUCLEOTIDE SEQUENCE [LARGE SCALE GENOMIC DNA]</scope>
    <source>
        <strain evidence="1 2">BO-16</strain>
    </source>
</reference>
<dbReference type="OrthoDB" id="5147873at2"/>
<evidence type="ECO:0000313" key="1">
    <source>
        <dbReference type="EMBL" id="RNI18321.1"/>
    </source>
</evidence>